<evidence type="ECO:0000313" key="2">
    <source>
        <dbReference type="Proteomes" id="UP000006038"/>
    </source>
</evidence>
<accession>J3MSD7</accession>
<reference evidence="1" key="2">
    <citation type="submission" date="2013-04" db="UniProtKB">
        <authorList>
            <consortium name="EnsemblPlants"/>
        </authorList>
    </citation>
    <scope>IDENTIFICATION</scope>
</reference>
<proteinExistence type="predicted"/>
<evidence type="ECO:0000313" key="1">
    <source>
        <dbReference type="EnsemblPlants" id="OB08G20160.1"/>
    </source>
</evidence>
<protein>
    <recommendedName>
        <fullName evidence="3">RRM domain-containing protein</fullName>
    </recommendedName>
</protein>
<dbReference type="AlphaFoldDB" id="J3MSD7"/>
<dbReference type="Gramene" id="OB08G20160.1">
    <property type="protein sequence ID" value="OB08G20160.1"/>
    <property type="gene ID" value="OB08G20160"/>
</dbReference>
<sequence length="69" mass="7796">MDLAAGCAFLKYGTKEQALAAIEALKGKHNIEMFQNVRSRCYRLNMSDQQLAELAFQGLLDQIREKFSA</sequence>
<dbReference type="EnsemblPlants" id="OB08G20160.1">
    <property type="protein sequence ID" value="OB08G20160.1"/>
    <property type="gene ID" value="OB08G20160"/>
</dbReference>
<reference evidence="1" key="1">
    <citation type="journal article" date="2013" name="Nat. Commun.">
        <title>Whole-genome sequencing of Oryza brachyantha reveals mechanisms underlying Oryza genome evolution.</title>
        <authorList>
            <person name="Chen J."/>
            <person name="Huang Q."/>
            <person name="Gao D."/>
            <person name="Wang J."/>
            <person name="Lang Y."/>
            <person name="Liu T."/>
            <person name="Li B."/>
            <person name="Bai Z."/>
            <person name="Luis Goicoechea J."/>
            <person name="Liang C."/>
            <person name="Chen C."/>
            <person name="Zhang W."/>
            <person name="Sun S."/>
            <person name="Liao Y."/>
            <person name="Zhang X."/>
            <person name="Yang L."/>
            <person name="Song C."/>
            <person name="Wang M."/>
            <person name="Shi J."/>
            <person name="Liu G."/>
            <person name="Liu J."/>
            <person name="Zhou H."/>
            <person name="Zhou W."/>
            <person name="Yu Q."/>
            <person name="An N."/>
            <person name="Chen Y."/>
            <person name="Cai Q."/>
            <person name="Wang B."/>
            <person name="Liu B."/>
            <person name="Min J."/>
            <person name="Huang Y."/>
            <person name="Wu H."/>
            <person name="Li Z."/>
            <person name="Zhang Y."/>
            <person name="Yin Y."/>
            <person name="Song W."/>
            <person name="Jiang J."/>
            <person name="Jackson S.A."/>
            <person name="Wing R.A."/>
            <person name="Wang J."/>
            <person name="Chen M."/>
        </authorList>
    </citation>
    <scope>NUCLEOTIDE SEQUENCE [LARGE SCALE GENOMIC DNA]</scope>
    <source>
        <strain evidence="1">cv. IRGC 101232</strain>
    </source>
</reference>
<name>J3MSD7_ORYBR</name>
<organism evidence="1">
    <name type="scientific">Oryza brachyantha</name>
    <name type="common">malo sina</name>
    <dbReference type="NCBI Taxonomy" id="4533"/>
    <lineage>
        <taxon>Eukaryota</taxon>
        <taxon>Viridiplantae</taxon>
        <taxon>Streptophyta</taxon>
        <taxon>Embryophyta</taxon>
        <taxon>Tracheophyta</taxon>
        <taxon>Spermatophyta</taxon>
        <taxon>Magnoliopsida</taxon>
        <taxon>Liliopsida</taxon>
        <taxon>Poales</taxon>
        <taxon>Poaceae</taxon>
        <taxon>BOP clade</taxon>
        <taxon>Oryzoideae</taxon>
        <taxon>Oryzeae</taxon>
        <taxon>Oryzinae</taxon>
        <taxon>Oryza</taxon>
    </lineage>
</organism>
<dbReference type="Proteomes" id="UP000006038">
    <property type="component" value="Chromosome 8"/>
</dbReference>
<dbReference type="HOGENOM" id="CLU_2779931_0_0_1"/>
<keyword evidence="2" id="KW-1185">Reference proteome</keyword>
<evidence type="ECO:0008006" key="3">
    <source>
        <dbReference type="Google" id="ProtNLM"/>
    </source>
</evidence>